<dbReference type="InterPro" id="IPR012337">
    <property type="entry name" value="RNaseH-like_sf"/>
</dbReference>
<dbReference type="Proteomes" id="UP000035680">
    <property type="component" value="Unassembled WGS sequence"/>
</dbReference>
<proteinExistence type="predicted"/>
<name>A0A0K0F1M5_STRVS</name>
<dbReference type="WBParaSite" id="SVE_0270000.1">
    <property type="protein sequence ID" value="SVE_0270000.1"/>
    <property type="gene ID" value="SVE_0270000"/>
</dbReference>
<evidence type="ECO:0000313" key="2">
    <source>
        <dbReference type="Proteomes" id="UP000035680"/>
    </source>
</evidence>
<accession>A0A0K0F1M5</accession>
<reference evidence="2" key="1">
    <citation type="submission" date="2014-07" db="EMBL/GenBank/DDBJ databases">
        <authorList>
            <person name="Martin A.A"/>
            <person name="De Silva N."/>
        </authorList>
    </citation>
    <scope>NUCLEOTIDE SEQUENCE</scope>
</reference>
<dbReference type="SUPFAM" id="SSF53098">
    <property type="entry name" value="Ribonuclease H-like"/>
    <property type="match status" value="1"/>
</dbReference>
<reference evidence="3" key="2">
    <citation type="submission" date="2015-08" db="UniProtKB">
        <authorList>
            <consortium name="WormBaseParasite"/>
        </authorList>
    </citation>
    <scope>IDENTIFICATION</scope>
</reference>
<keyword evidence="2" id="KW-1185">Reference proteome</keyword>
<evidence type="ECO:0000256" key="1">
    <source>
        <dbReference type="SAM" id="MobiDB-lite"/>
    </source>
</evidence>
<sequence length="662" mass="77318">MLLRLPMAIAMSKRVNRSRQSDEYSGCEKKIYDLQSLSNTSKAIEHKNDDNTVFLDNNGQKRNEVKSKYEKYGIINGEFFHCQGCSSRISRKGTTAIRNHIKRKHEKWWSEILISESEREKNNDDVASCKDMFFDPKRNLTLFIATTGVPKRVLENKYFKAIIKSQYNVSRSFFTKSLDESVVKLRRHLSLLIPKNFWCLTLDSWCKDDLKIYAYVASFLSSNGPVQFLFDIFQVKKFRTIDIKKTIDYLVEKYNIVRPTVIQSDNDSNMKVLQRLMKTSNMSCVTHRFHLCLKNLIECDKTVAKVVKKYKNLHDLLLISHGYKNQLYALTNDLNYKTLKFFSSTSFNGFGSFLQSLYPYFPFLSSVMDDFRIGEEEENLLKLLIIIFTVADKSIEATKNISYSLVPAALQNCLDDLEHEILEETKKSESSDTENDDDCTGRDFTSKVISQEDKISLSSSDNESSEKNEYKREKKYGSIIVDKSSIENLKNNAKKMFTDEINFIKSSDFYKKAAFLDPRTAYTQLYTIDTWCEIEREVREEFIKCVGGRNNNPQKKDDKTLFGLKKLDFDKDIENEKFLIFKKILTNYSPTTSYEEFVKDIYKTIPEAFELMSKYYAKGSSIPVKRVFSQTELTYKKQHKFRNFANLVMIRCNSNIFERIKL</sequence>
<organism evidence="2 3">
    <name type="scientific">Strongyloides venezuelensis</name>
    <name type="common">Threadworm</name>
    <dbReference type="NCBI Taxonomy" id="75913"/>
    <lineage>
        <taxon>Eukaryota</taxon>
        <taxon>Metazoa</taxon>
        <taxon>Ecdysozoa</taxon>
        <taxon>Nematoda</taxon>
        <taxon>Chromadorea</taxon>
        <taxon>Rhabditida</taxon>
        <taxon>Tylenchina</taxon>
        <taxon>Panagrolaimomorpha</taxon>
        <taxon>Strongyloidoidea</taxon>
        <taxon>Strongyloididae</taxon>
        <taxon>Strongyloides</taxon>
    </lineage>
</organism>
<feature type="region of interest" description="Disordered" evidence="1">
    <location>
        <begin position="424"/>
        <end position="443"/>
    </location>
</feature>
<evidence type="ECO:0000313" key="3">
    <source>
        <dbReference type="WBParaSite" id="SVE_0270000.1"/>
    </source>
</evidence>
<protein>
    <submittedName>
        <fullName evidence="3">Dimer_Tnp_hAT domain-containing protein</fullName>
    </submittedName>
</protein>
<dbReference type="AlphaFoldDB" id="A0A0K0F1M5"/>